<reference evidence="3" key="1">
    <citation type="submission" date="2015-04" db="EMBL/GenBank/DDBJ databases">
        <authorList>
            <consortium name="Pathogen Informatics"/>
        </authorList>
    </citation>
    <scope>NUCLEOTIDE SEQUENCE [LARGE SCALE GENOMIC DNA]</scope>
    <source>
        <strain evidence="3">8A</strain>
    </source>
</reference>
<keyword evidence="1" id="KW-0175">Coiled coil</keyword>
<dbReference type="VEuPathDB" id="PlasmoDB:PGAL8A_00479400"/>
<evidence type="ECO:0000313" key="3">
    <source>
        <dbReference type="EMBL" id="CRG97215.1"/>
    </source>
</evidence>
<organism evidence="3 4">
    <name type="scientific">Plasmodium gallinaceum</name>
    <dbReference type="NCBI Taxonomy" id="5849"/>
    <lineage>
        <taxon>Eukaryota</taxon>
        <taxon>Sar</taxon>
        <taxon>Alveolata</taxon>
        <taxon>Apicomplexa</taxon>
        <taxon>Aconoidasida</taxon>
        <taxon>Haemosporida</taxon>
        <taxon>Plasmodiidae</taxon>
        <taxon>Plasmodium</taxon>
        <taxon>Plasmodium (Haemamoeba)</taxon>
    </lineage>
</organism>
<dbReference type="OMA" id="FHEACEN"/>
<evidence type="ECO:0000256" key="2">
    <source>
        <dbReference type="SAM" id="MobiDB-lite"/>
    </source>
</evidence>
<sequence length="793" mass="94680">MILNGNYLLGIENSTNKNHIDMTNISSRGKNTVNKEFNSKMDSLIELTENSRNKISLLESQNKTKKKEVEGEYIFLKKIGDVCKRSCDYYYETNINFLESCGNFNILFKTFSNSLVMINKKNEDAEKTKEILKKYEEKELLYMKEKEEIYEKIKKELQESVNHINFMNNESVNMTNKIKEIDYQINQHKEAFESFNILTNLNYEKINLLENDLKKLGDEKDSIINNIDENKESINICRQNLINQKSELDEKNDKLILKEKELKFQKENLIIKKNELVSNNLRIKSQLQFLENQISSQEYYLNVINSGLNNTLNTKKELEENEENIETEINNLLIMIEKIDEEKRKENDKFNELHIKLDELRNGLKTKEEELIGLKNEEKILNDQIENEKKKLNKNMLNDLTKEKNIIEEEITNYKEEIKNLILNEKNKIDINGIDIDVNYKENQNLLSNLEDILEKMKIKIKEEQDEQWKKDREIQNINAKICELIEKLDEEKKKKNEIDIFINSKKEELNELKNKEKDSEKHLLDIKGEMKKLEFSYKKENDEIKETKKILKEICKKTESEIMQLHKDYDEKTKNLYSSKNYKIDINSVEKKKMKEEIDEYFEKIKKEYELKKKEFEKDEKGKNDEENKQLDEELKKKDDLINYYKELLSKHKDNESDKKYLEDDKGNEIQNNNSKKKEYIKSYQKNNTYNNLNKYKLYTMSDQYKFGYFDVTSPGVIRKSIKIQNRSVKSPHITRLLEKIKNRKECQTLIGSKKTSLYQVNSNNNNNNSNKIFSKIKKSKNNNSFDLFQHL</sequence>
<protein>
    <submittedName>
        <fullName evidence="3">Uncharacterized protein</fullName>
    </submittedName>
</protein>
<name>A0A1J1GXK1_PLAGA</name>
<dbReference type="Proteomes" id="UP000220797">
    <property type="component" value="Unassembled WGS sequence"/>
</dbReference>
<accession>A0A1J1GXK1</accession>
<feature type="compositionally biased region" description="Basic and acidic residues" evidence="2">
    <location>
        <begin position="657"/>
        <end position="669"/>
    </location>
</feature>
<keyword evidence="4" id="KW-1185">Reference proteome</keyword>
<dbReference type="OrthoDB" id="372036at2759"/>
<feature type="coiled-coil region" evidence="1">
    <location>
        <begin position="118"/>
        <end position="170"/>
    </location>
</feature>
<evidence type="ECO:0000313" key="4">
    <source>
        <dbReference type="Proteomes" id="UP000220797"/>
    </source>
</evidence>
<dbReference type="RefSeq" id="XP_028530018.1">
    <property type="nucleotide sequence ID" value="XM_028673580.1"/>
</dbReference>
<proteinExistence type="predicted"/>
<feature type="coiled-coil region" evidence="1">
    <location>
        <begin position="206"/>
        <end position="467"/>
    </location>
</feature>
<dbReference type="EMBL" id="CVMV01000096">
    <property type="protein sequence ID" value="CRG97215.1"/>
    <property type="molecule type" value="Genomic_DNA"/>
</dbReference>
<feature type="coiled-coil region" evidence="1">
    <location>
        <begin position="503"/>
        <end position="627"/>
    </location>
</feature>
<comment type="caution">
    <text evidence="3">The sequence shown here is derived from an EMBL/GenBank/DDBJ whole genome shotgun (WGS) entry which is preliminary data.</text>
</comment>
<gene>
    <name evidence="3" type="ORF">PGAL8A_00479400</name>
</gene>
<evidence type="ECO:0000256" key="1">
    <source>
        <dbReference type="SAM" id="Coils"/>
    </source>
</evidence>
<dbReference type="GeneID" id="39733327"/>
<dbReference type="AlphaFoldDB" id="A0A1J1GXK1"/>
<feature type="region of interest" description="Disordered" evidence="2">
    <location>
        <begin position="657"/>
        <end position="680"/>
    </location>
</feature>